<dbReference type="Proteomes" id="UP000276133">
    <property type="component" value="Unassembled WGS sequence"/>
</dbReference>
<dbReference type="AlphaFoldDB" id="A0A3M7QZG6"/>
<evidence type="ECO:0000313" key="1">
    <source>
        <dbReference type="EMBL" id="RNA16732.1"/>
    </source>
</evidence>
<proteinExistence type="predicted"/>
<sequence>MIPKKYFYTQDPYNNRPIRMTYCLGKLFKHIICLFSTSLKESGDKDDKCLDQDLDKRTFSQNFSIHPSMLIK</sequence>
<keyword evidence="2" id="KW-1185">Reference proteome</keyword>
<protein>
    <submittedName>
        <fullName evidence="1">Uncharacterized protein</fullName>
    </submittedName>
</protein>
<accession>A0A3M7QZG6</accession>
<gene>
    <name evidence="1" type="ORF">BpHYR1_052463</name>
</gene>
<name>A0A3M7QZG6_BRAPC</name>
<organism evidence="1 2">
    <name type="scientific">Brachionus plicatilis</name>
    <name type="common">Marine rotifer</name>
    <name type="synonym">Brachionus muelleri</name>
    <dbReference type="NCBI Taxonomy" id="10195"/>
    <lineage>
        <taxon>Eukaryota</taxon>
        <taxon>Metazoa</taxon>
        <taxon>Spiralia</taxon>
        <taxon>Gnathifera</taxon>
        <taxon>Rotifera</taxon>
        <taxon>Eurotatoria</taxon>
        <taxon>Monogononta</taxon>
        <taxon>Pseudotrocha</taxon>
        <taxon>Ploima</taxon>
        <taxon>Brachionidae</taxon>
        <taxon>Brachionus</taxon>
    </lineage>
</organism>
<dbReference type="EMBL" id="REGN01004643">
    <property type="protein sequence ID" value="RNA16732.1"/>
    <property type="molecule type" value="Genomic_DNA"/>
</dbReference>
<comment type="caution">
    <text evidence="1">The sequence shown here is derived from an EMBL/GenBank/DDBJ whole genome shotgun (WGS) entry which is preliminary data.</text>
</comment>
<evidence type="ECO:0000313" key="2">
    <source>
        <dbReference type="Proteomes" id="UP000276133"/>
    </source>
</evidence>
<reference evidence="1 2" key="1">
    <citation type="journal article" date="2018" name="Sci. Rep.">
        <title>Genomic signatures of local adaptation to the degree of environmental predictability in rotifers.</title>
        <authorList>
            <person name="Franch-Gras L."/>
            <person name="Hahn C."/>
            <person name="Garcia-Roger E.M."/>
            <person name="Carmona M.J."/>
            <person name="Serra M."/>
            <person name="Gomez A."/>
        </authorList>
    </citation>
    <scope>NUCLEOTIDE SEQUENCE [LARGE SCALE GENOMIC DNA]</scope>
    <source>
        <strain evidence="1">HYR1</strain>
    </source>
</reference>